<dbReference type="AlphaFoldDB" id="A0A5J5FRI3"/>
<evidence type="ECO:0000313" key="2">
    <source>
        <dbReference type="EMBL" id="KAA8995535.1"/>
    </source>
</evidence>
<dbReference type="NCBIfam" id="NF033682">
    <property type="entry name" value="retention_LapA"/>
    <property type="match status" value="1"/>
</dbReference>
<accession>A0A5J5FRI3</accession>
<evidence type="ECO:0000313" key="3">
    <source>
        <dbReference type="Proteomes" id="UP000335415"/>
    </source>
</evidence>
<organism evidence="2 3">
    <name type="scientific">Affinibrenneria salicis</name>
    <dbReference type="NCBI Taxonomy" id="2590031"/>
    <lineage>
        <taxon>Bacteria</taxon>
        <taxon>Pseudomonadati</taxon>
        <taxon>Pseudomonadota</taxon>
        <taxon>Gammaproteobacteria</taxon>
        <taxon>Enterobacterales</taxon>
        <taxon>Pectobacteriaceae</taxon>
        <taxon>Affinibrenneria</taxon>
    </lineage>
</organism>
<dbReference type="PANTHER" id="PTHR34677">
    <property type="match status" value="1"/>
</dbReference>
<dbReference type="PANTHER" id="PTHR34677:SF3">
    <property type="entry name" value="BACTERIAL IG-LIKE DOMAIN-CONTAINING PROTEIN"/>
    <property type="match status" value="1"/>
</dbReference>
<feature type="domain" description="Bacterial Ig-like" evidence="1">
    <location>
        <begin position="360"/>
        <end position="449"/>
    </location>
</feature>
<dbReference type="GO" id="GO:0005509">
    <property type="term" value="F:calcium ion binding"/>
    <property type="evidence" value="ECO:0007669"/>
    <property type="project" value="InterPro"/>
</dbReference>
<feature type="domain" description="Bacterial Ig-like" evidence="1">
    <location>
        <begin position="267"/>
        <end position="356"/>
    </location>
</feature>
<proteinExistence type="predicted"/>
<gene>
    <name evidence="2" type="ORF">FJU30_24450</name>
</gene>
<comment type="caution">
    <text evidence="2">The sequence shown here is derived from an EMBL/GenBank/DDBJ whole genome shotgun (WGS) entry which is preliminary data.</text>
</comment>
<dbReference type="PROSITE" id="PS00018">
    <property type="entry name" value="EF_HAND_1"/>
    <property type="match status" value="2"/>
</dbReference>
<keyword evidence="3" id="KW-1185">Reference proteome</keyword>
<name>A0A5J5FRI3_9GAMM</name>
<evidence type="ECO:0000259" key="1">
    <source>
        <dbReference type="Pfam" id="PF19078"/>
    </source>
</evidence>
<reference evidence="2 3" key="1">
    <citation type="submission" date="2019-09" db="EMBL/GenBank/DDBJ databases">
        <authorList>
            <person name="Li Y."/>
        </authorList>
    </citation>
    <scope>NUCLEOTIDE SEQUENCE [LARGE SCALE GENOMIC DNA]</scope>
    <source>
        <strain evidence="2 3">L3-3HA</strain>
    </source>
</reference>
<dbReference type="InterPro" id="IPR018247">
    <property type="entry name" value="EF_Hand_1_Ca_BS"/>
</dbReference>
<dbReference type="InterPro" id="IPR047777">
    <property type="entry name" value="LapA-like_RM"/>
</dbReference>
<protein>
    <submittedName>
        <fullName evidence="2">Retention module-containing protein</fullName>
    </submittedName>
</protein>
<dbReference type="EMBL" id="VYKJ01000019">
    <property type="protein sequence ID" value="KAA8995535.1"/>
    <property type="molecule type" value="Genomic_DNA"/>
</dbReference>
<sequence>MNSVIGIIKAVIGQAFVISLDGTRRLLTEGDRIHRGEEIVTSDNGAVTISLADGHTLDLGRNTLWGETTGITAADAASKGSDEVASLQQAIAQGADPTQILDPTAAGNEDIGEAGDGGGSHTAVVLDLTGKVVDPTSGFATNGLNGTSDNVDDTETAASTLVSSNTDTTDTSDTTAPSLTVTIGDNGTVEFTFSETPSGFTPGDVTVEHGTLGDLVQDANDPTHWTAVLTPENGYEGTVTVSVPDGSYSDAAGNPGSGGSASTVVDTLAPSVTVTIGDNGTVEFTFSETPSGFTPGDVTVEHGTLGDLVQDANDPTHWTAVLTPENGYEGTVTVSVPDGSYSDAAGNPGSGGSASTVVDTLAPSVTVTIGDNGTVEFTFSETPSGFTPGDVTVEHGTLGDLVQDANDPTHWTAVLTPENGYEGTVTVSVPDGSYSDAAGNPGSGGSASTVVDTLATAAPVVTITEDANNDGVISQTELQGQIDVRVGLPAGAVAGDTLSVTDGATQQNVVLTAENITNGYIDTAFANPGEGQTIQVDAVLHDQYGNVSDTGSDSARVDTLAGDSGAAPLVTITEDANNDGVISQSELQGQIDVRVGLPAGAVAGDTLSVTDGATQQTVVLTAEQISNGYVDTAFANPGEGSTIKVDAVLHDQYGNVSDTGSDSARVDTLAGDTGA</sequence>
<feature type="non-terminal residue" evidence="2">
    <location>
        <position position="675"/>
    </location>
</feature>
<dbReference type="Pfam" id="PF19078">
    <property type="entry name" value="Big_12"/>
    <property type="match status" value="3"/>
</dbReference>
<dbReference type="InterPro" id="IPR044048">
    <property type="entry name" value="Big_12"/>
</dbReference>
<dbReference type="Proteomes" id="UP000335415">
    <property type="component" value="Unassembled WGS sequence"/>
</dbReference>
<dbReference type="OrthoDB" id="8481600at2"/>
<feature type="domain" description="Bacterial Ig-like" evidence="1">
    <location>
        <begin position="173"/>
        <end position="263"/>
    </location>
</feature>
<dbReference type="RefSeq" id="WP_150437570.1">
    <property type="nucleotide sequence ID" value="NZ_VYKJ01000019.1"/>
</dbReference>